<feature type="transmembrane region" description="Helical" evidence="2">
    <location>
        <begin position="322"/>
        <end position="341"/>
    </location>
</feature>
<dbReference type="PANTHER" id="PTHR43021">
    <property type="entry name" value="NA(+)/H(+) ANTIPORTER-RELATED"/>
    <property type="match status" value="1"/>
</dbReference>
<organism evidence="3 4">
    <name type="scientific">Phytophthora sojae (strain P6497)</name>
    <name type="common">Soybean stem and root rot agent</name>
    <name type="synonym">Phytophthora megasperma f. sp. glycines</name>
    <dbReference type="NCBI Taxonomy" id="1094619"/>
    <lineage>
        <taxon>Eukaryota</taxon>
        <taxon>Sar</taxon>
        <taxon>Stramenopiles</taxon>
        <taxon>Oomycota</taxon>
        <taxon>Peronosporomycetes</taxon>
        <taxon>Peronosporales</taxon>
        <taxon>Peronosporaceae</taxon>
        <taxon>Phytophthora</taxon>
    </lineage>
</organism>
<keyword evidence="2" id="KW-1133">Transmembrane helix</keyword>
<dbReference type="Gene3D" id="1.20.1530.20">
    <property type="match status" value="1"/>
</dbReference>
<feature type="transmembrane region" description="Helical" evidence="2">
    <location>
        <begin position="474"/>
        <end position="491"/>
    </location>
</feature>
<protein>
    <recommendedName>
        <fullName evidence="5">Cation/H+ exchanger domain-containing protein</fullName>
    </recommendedName>
</protein>
<feature type="transmembrane region" description="Helical" evidence="2">
    <location>
        <begin position="253"/>
        <end position="279"/>
    </location>
</feature>
<keyword evidence="2" id="KW-0472">Membrane</keyword>
<evidence type="ECO:0000256" key="1">
    <source>
        <dbReference type="SAM" id="MobiDB-lite"/>
    </source>
</evidence>
<dbReference type="InterPro" id="IPR038770">
    <property type="entry name" value="Na+/solute_symporter_sf"/>
</dbReference>
<feature type="region of interest" description="Disordered" evidence="1">
    <location>
        <begin position="1012"/>
        <end position="1062"/>
    </location>
</feature>
<reference evidence="3 4" key="1">
    <citation type="journal article" date="2006" name="Science">
        <title>Phytophthora genome sequences uncover evolutionary origins and mechanisms of pathogenesis.</title>
        <authorList>
            <person name="Tyler B.M."/>
            <person name="Tripathy S."/>
            <person name="Zhang X."/>
            <person name="Dehal P."/>
            <person name="Jiang R.H."/>
            <person name="Aerts A."/>
            <person name="Arredondo F.D."/>
            <person name="Baxter L."/>
            <person name="Bensasson D."/>
            <person name="Beynon J.L."/>
            <person name="Chapman J."/>
            <person name="Damasceno C.M."/>
            <person name="Dorrance A.E."/>
            <person name="Dou D."/>
            <person name="Dickerman A.W."/>
            <person name="Dubchak I.L."/>
            <person name="Garbelotto M."/>
            <person name="Gijzen M."/>
            <person name="Gordon S.G."/>
            <person name="Govers F."/>
            <person name="Grunwald N.J."/>
            <person name="Huang W."/>
            <person name="Ivors K.L."/>
            <person name="Jones R.W."/>
            <person name="Kamoun S."/>
            <person name="Krampis K."/>
            <person name="Lamour K.H."/>
            <person name="Lee M.K."/>
            <person name="McDonald W.H."/>
            <person name="Medina M."/>
            <person name="Meijer H.J."/>
            <person name="Nordberg E.K."/>
            <person name="Maclean D.J."/>
            <person name="Ospina-Giraldo M.D."/>
            <person name="Morris P.F."/>
            <person name="Phuntumart V."/>
            <person name="Putnam N.H."/>
            <person name="Rash S."/>
            <person name="Rose J.K."/>
            <person name="Sakihama Y."/>
            <person name="Salamov A.A."/>
            <person name="Savidor A."/>
            <person name="Scheuring C.F."/>
            <person name="Smith B.M."/>
            <person name="Sobral B.W."/>
            <person name="Terry A."/>
            <person name="Torto-Alalibo T.A."/>
            <person name="Win J."/>
            <person name="Xu Z."/>
            <person name="Zhang H."/>
            <person name="Grigoriev I.V."/>
            <person name="Rokhsar D.S."/>
            <person name="Boore J.L."/>
        </authorList>
    </citation>
    <scope>NUCLEOTIDE SEQUENCE [LARGE SCALE GENOMIC DNA]</scope>
    <source>
        <strain evidence="3 4">P6497</strain>
    </source>
</reference>
<dbReference type="OMA" id="KWRRMNE"/>
<dbReference type="Proteomes" id="UP000002640">
    <property type="component" value="Unassembled WGS sequence"/>
</dbReference>
<keyword evidence="2" id="KW-0812">Transmembrane</keyword>
<feature type="transmembrane region" description="Helical" evidence="2">
    <location>
        <begin position="165"/>
        <end position="184"/>
    </location>
</feature>
<dbReference type="EMBL" id="JH159155">
    <property type="protein sequence ID" value="EGZ16403.1"/>
    <property type="molecule type" value="Genomic_DNA"/>
</dbReference>
<dbReference type="InParanoid" id="G4ZPZ9"/>
<dbReference type="RefSeq" id="XP_009530152.1">
    <property type="nucleotide sequence ID" value="XM_009531857.1"/>
</dbReference>
<gene>
    <name evidence="3" type="ORF">PHYSODRAFT_346849</name>
</gene>
<evidence type="ECO:0008006" key="5">
    <source>
        <dbReference type="Google" id="ProtNLM"/>
    </source>
</evidence>
<dbReference type="GeneID" id="20648826"/>
<dbReference type="AlphaFoldDB" id="G4ZPZ9"/>
<sequence>MAMGDPEQTKSITPNNNNNIFAAFASYFSRAGASGAISMESRESAPNVGEVRAMTGFLQRLSEDCNCVVARASDKKPIRIAGGDYALPALLHFDFLRVLSMGRRCRSLRAWLPLAVAAAAALALTANASSSFGSLLESTRLLADADEDDDRTIPFNSWSNVNDTLSHLLAFVLVLLGAHPLGLFFPKYFRLPLITGYLVAGILSGPFLANLLNEDVVNMLGSYVNAFALSFISFQAGQEIYLPELRPQIKSILALLTTYYCTAMVLGTTVFMLAAGAFFYSDFAHSCQLGIALMFASISVLVSPSTVMALKIELNSVGPFTHLALGTCMTAEFVVLVSFSVSRVVASIYCAKLDVSPESIAFTMGVVLMNLVLGALLGLVTILIFQLPSGQPDVGQAASGAPAHAMSVSSSRMSLSQRRMKNSQRIDSRQDVSDLEQAMDDPDQAPHPYNAYVEETDTDKLLDKPQWWTERKALYLKGFVWLLMGYLFYLFTNTLSDLTTAHFGLVWQVKFEALLVLMLASCAAGHYAAIRPQMHVILDTVAPYMFLPFFVMTGASLQLDKVVSVLPMMSLYLVLRYTAIFLAVYGGGRFLLKLPPQHYKHLWLTMAPQAGVSLGLAAEVKELITDDWGAEFSATIVAAVVINQVIGPVLCSLGLRGAGESMIDRQAAAAAQAHTQTPPELEKDGADSDVEVGKDNRKSYRTLSRHNSTLSRHNSTQALFSTRGGGMDPRPLLPFYRVQSAVVLGDDEVAFEIALELSLYGARVNVPLLDEARADKWRRMNETILQRTAKGELISFQNTIQDRRGETPVDSGMQNADVLIFTGVPERSLEHARVMQTMLGEHARPRLIAVVDDCAAGAKLRELGVLTVQPSIALGNIVTRLALLDAPLAANLSKELSSTSNFSTAAYFRADGDGDRDSLTSLSELRLPARRLALGRSVVNHHSVDYDRLAEALAAENLPMPPPPSRVSMFGTSAVEHDPFAKRSRNLGAHEHYVLEDDGFDVPDDRSIFEEQFVVPSPSSSAGGGSRSRSRSRRRSRLGSSSSSVGGGTGYVTLHRAQSTGP</sequence>
<keyword evidence="4" id="KW-1185">Reference proteome</keyword>
<accession>G4ZPZ9</accession>
<feature type="region of interest" description="Disordered" evidence="1">
    <location>
        <begin position="410"/>
        <end position="446"/>
    </location>
</feature>
<evidence type="ECO:0000256" key="2">
    <source>
        <dbReference type="SAM" id="Phobius"/>
    </source>
</evidence>
<evidence type="ECO:0000313" key="4">
    <source>
        <dbReference type="Proteomes" id="UP000002640"/>
    </source>
</evidence>
<feature type="region of interest" description="Disordered" evidence="1">
    <location>
        <begin position="667"/>
        <end position="712"/>
    </location>
</feature>
<feature type="transmembrane region" description="Helical" evidence="2">
    <location>
        <begin position="361"/>
        <end position="385"/>
    </location>
</feature>
<name>G4ZPZ9_PHYSP</name>
<proteinExistence type="predicted"/>
<feature type="compositionally biased region" description="Basic and acidic residues" evidence="1">
    <location>
        <begin position="680"/>
        <end position="698"/>
    </location>
</feature>
<feature type="transmembrane region" description="Helical" evidence="2">
    <location>
        <begin position="223"/>
        <end position="241"/>
    </location>
</feature>
<dbReference type="PANTHER" id="PTHR43021:SF2">
    <property type="entry name" value="CATION_H+ EXCHANGER DOMAIN-CONTAINING PROTEIN"/>
    <property type="match status" value="1"/>
</dbReference>
<feature type="transmembrane region" description="Helical" evidence="2">
    <location>
        <begin position="571"/>
        <end position="592"/>
    </location>
</feature>
<feature type="transmembrane region" description="Helical" evidence="2">
    <location>
        <begin position="191"/>
        <end position="211"/>
    </location>
</feature>
<feature type="transmembrane region" description="Helical" evidence="2">
    <location>
        <begin position="511"/>
        <end position="529"/>
    </location>
</feature>
<feature type="compositionally biased region" description="Basic residues" evidence="1">
    <location>
        <begin position="1028"/>
        <end position="1037"/>
    </location>
</feature>
<evidence type="ECO:0000313" key="3">
    <source>
        <dbReference type="EMBL" id="EGZ16403.1"/>
    </source>
</evidence>
<feature type="transmembrane region" description="Helical" evidence="2">
    <location>
        <begin position="110"/>
        <end position="128"/>
    </location>
</feature>
<feature type="compositionally biased region" description="Acidic residues" evidence="1">
    <location>
        <begin position="433"/>
        <end position="443"/>
    </location>
</feature>
<feature type="transmembrane region" description="Helical" evidence="2">
    <location>
        <begin position="291"/>
        <end position="310"/>
    </location>
</feature>
<dbReference type="STRING" id="1094619.G4ZPZ9"/>
<dbReference type="KEGG" id="psoj:PHYSODRAFT_346849"/>